<reference evidence="5 6" key="1">
    <citation type="journal article" date="2014" name="Genome Biol. Evol.">
        <title>Genome degeneration and adaptation in a nascent stage of symbiosis.</title>
        <authorList>
            <person name="Oakeson K.F."/>
            <person name="Gil R."/>
            <person name="Clayton A.L."/>
            <person name="Dunn D.M."/>
            <person name="von Niederhausern A.C."/>
            <person name="Hamil C."/>
            <person name="Aoyagi A."/>
            <person name="Duval B."/>
            <person name="Baca A."/>
            <person name="Silva F.J."/>
            <person name="Vallier A."/>
            <person name="Jackson D.G."/>
            <person name="Latorre A."/>
            <person name="Weiss R.B."/>
            <person name="Heddi A."/>
            <person name="Moya A."/>
            <person name="Dale C."/>
        </authorList>
    </citation>
    <scope>NUCLEOTIDE SEQUENCE [LARGE SCALE GENOMIC DNA]</scope>
    <source>
        <strain evidence="5 6">HS1</strain>
    </source>
</reference>
<dbReference type="SMART" id="SM00345">
    <property type="entry name" value="HTH_GNTR"/>
    <property type="match status" value="2"/>
</dbReference>
<proteinExistence type="predicted"/>
<dbReference type="InterPro" id="IPR011711">
    <property type="entry name" value="GntR_C"/>
</dbReference>
<dbReference type="OrthoDB" id="8066003at2"/>
<dbReference type="Gene3D" id="1.20.120.530">
    <property type="entry name" value="GntR ligand-binding domain-like"/>
    <property type="match status" value="1"/>
</dbReference>
<dbReference type="PROSITE" id="PS50949">
    <property type="entry name" value="HTH_GNTR"/>
    <property type="match status" value="1"/>
</dbReference>
<dbReference type="KEGG" id="sod:Sant_2152"/>
<feature type="domain" description="HTH gntR-type" evidence="4">
    <location>
        <begin position="8"/>
        <end position="75"/>
    </location>
</feature>
<dbReference type="GO" id="GO:0003700">
    <property type="term" value="F:DNA-binding transcription factor activity"/>
    <property type="evidence" value="ECO:0007669"/>
    <property type="project" value="InterPro"/>
</dbReference>
<dbReference type="PANTHER" id="PTHR43537">
    <property type="entry name" value="TRANSCRIPTIONAL REGULATOR, GNTR FAMILY"/>
    <property type="match status" value="1"/>
</dbReference>
<evidence type="ECO:0000256" key="1">
    <source>
        <dbReference type="ARBA" id="ARBA00023015"/>
    </source>
</evidence>
<dbReference type="PATRIC" id="fig|1239307.3.peg.2380"/>
<organism evidence="5 6">
    <name type="scientific">Sodalis praecaptivus</name>
    <dbReference type="NCBI Taxonomy" id="1239307"/>
    <lineage>
        <taxon>Bacteria</taxon>
        <taxon>Pseudomonadati</taxon>
        <taxon>Pseudomonadota</taxon>
        <taxon>Gammaproteobacteria</taxon>
        <taxon>Enterobacterales</taxon>
        <taxon>Bruguierivoracaceae</taxon>
        <taxon>Sodalis</taxon>
    </lineage>
</organism>
<dbReference type="Gene3D" id="1.10.10.10">
    <property type="entry name" value="Winged helix-like DNA-binding domain superfamily/Winged helix DNA-binding domain"/>
    <property type="match status" value="2"/>
</dbReference>
<evidence type="ECO:0000256" key="3">
    <source>
        <dbReference type="ARBA" id="ARBA00023163"/>
    </source>
</evidence>
<dbReference type="EMBL" id="CP006569">
    <property type="protein sequence ID" value="AHF77199.1"/>
    <property type="molecule type" value="Genomic_DNA"/>
</dbReference>
<dbReference type="Proteomes" id="UP000019028">
    <property type="component" value="Chromosome"/>
</dbReference>
<dbReference type="CDD" id="cd07377">
    <property type="entry name" value="WHTH_GntR"/>
    <property type="match status" value="1"/>
</dbReference>
<dbReference type="PANTHER" id="PTHR43537:SF5">
    <property type="entry name" value="UXU OPERON TRANSCRIPTIONAL REGULATOR"/>
    <property type="match status" value="1"/>
</dbReference>
<dbReference type="InterPro" id="IPR008920">
    <property type="entry name" value="TF_FadR/GntR_C"/>
</dbReference>
<accession>W0HTV3</accession>
<dbReference type="SUPFAM" id="SSF48008">
    <property type="entry name" value="GntR ligand-binding domain-like"/>
    <property type="match status" value="1"/>
</dbReference>
<dbReference type="Pfam" id="PF07729">
    <property type="entry name" value="FCD"/>
    <property type="match status" value="1"/>
</dbReference>
<sequence>MSGLTDKLSLQDRAFHLLKTMIDDGRLAPGEKLLEAHVSKAFGISRSPARHALRRLCEQKLIQAGQGRGYTVAGHADAPRAAQHATLATIKIPPVARWESMYDQLEQAICTSALFSAVRIIEDRVATHFNVSRTVVREVLARMHSVGLVNKDALGRWIAAQVTPEKTHHLYEIRWLLEPQALLQAAPRVTESILRQARETVVQSLDGFPREGFDTDVVENDLHVRLLSFCPNVEILQVLARTRILFVPTRYLFDPVLHIPLSLIEDALKEHLHIYDLLLRRQTPAAAEALRTHLQRADDRWLRRFNSAEHLTNGAIPPYLMPL</sequence>
<dbReference type="InterPro" id="IPR036390">
    <property type="entry name" value="WH_DNA-bd_sf"/>
</dbReference>
<dbReference type="AlphaFoldDB" id="W0HTV3"/>
<keyword evidence="3" id="KW-0804">Transcription</keyword>
<gene>
    <name evidence="5" type="ORF">Sant_2152</name>
</gene>
<dbReference type="HOGENOM" id="CLU_071276_0_0_6"/>
<keyword evidence="2" id="KW-0238">DNA-binding</keyword>
<keyword evidence="6" id="KW-1185">Reference proteome</keyword>
<dbReference type="SMART" id="SM00895">
    <property type="entry name" value="FCD"/>
    <property type="match status" value="1"/>
</dbReference>
<evidence type="ECO:0000313" key="6">
    <source>
        <dbReference type="Proteomes" id="UP000019028"/>
    </source>
</evidence>
<protein>
    <submittedName>
        <fullName evidence="5">GntR family transcriptional regulator</fullName>
    </submittedName>
</protein>
<dbReference type="InterPro" id="IPR000524">
    <property type="entry name" value="Tscrpt_reg_HTH_GntR"/>
</dbReference>
<evidence type="ECO:0000256" key="2">
    <source>
        <dbReference type="ARBA" id="ARBA00023125"/>
    </source>
</evidence>
<evidence type="ECO:0000259" key="4">
    <source>
        <dbReference type="PROSITE" id="PS50949"/>
    </source>
</evidence>
<keyword evidence="1" id="KW-0805">Transcription regulation</keyword>
<evidence type="ECO:0000313" key="5">
    <source>
        <dbReference type="EMBL" id="AHF77199.1"/>
    </source>
</evidence>
<name>W0HTV3_9GAMM</name>
<dbReference type="SUPFAM" id="SSF46785">
    <property type="entry name" value="Winged helix' DNA-binding domain"/>
    <property type="match status" value="2"/>
</dbReference>
<dbReference type="GO" id="GO:0003677">
    <property type="term" value="F:DNA binding"/>
    <property type="evidence" value="ECO:0007669"/>
    <property type="project" value="UniProtKB-KW"/>
</dbReference>
<dbReference type="Pfam" id="PF00392">
    <property type="entry name" value="GntR"/>
    <property type="match status" value="1"/>
</dbReference>
<dbReference type="InterPro" id="IPR036388">
    <property type="entry name" value="WH-like_DNA-bd_sf"/>
</dbReference>